<dbReference type="InterPro" id="IPR050659">
    <property type="entry name" value="Peptidase_M24B"/>
</dbReference>
<dbReference type="Gene3D" id="3.40.350.10">
    <property type="entry name" value="Creatinase/prolidase N-terminal domain"/>
    <property type="match status" value="1"/>
</dbReference>
<accession>A0A1G9EZW9</accession>
<dbReference type="SUPFAM" id="SSF53092">
    <property type="entry name" value="Creatinase/prolidase N-terminal domain"/>
    <property type="match status" value="1"/>
</dbReference>
<dbReference type="InterPro" id="IPR029149">
    <property type="entry name" value="Creatin/AminoP/Spt16_N"/>
</dbReference>
<feature type="domain" description="Peptidase M24" evidence="1">
    <location>
        <begin position="168"/>
        <end position="376"/>
    </location>
</feature>
<dbReference type="CDD" id="cd01066">
    <property type="entry name" value="APP_MetAP"/>
    <property type="match status" value="1"/>
</dbReference>
<dbReference type="InterPro" id="IPR000994">
    <property type="entry name" value="Pept_M24"/>
</dbReference>
<dbReference type="Pfam" id="PF01321">
    <property type="entry name" value="Creatinase_N"/>
    <property type="match status" value="1"/>
</dbReference>
<reference evidence="4" key="1">
    <citation type="submission" date="2016-10" db="EMBL/GenBank/DDBJ databases">
        <authorList>
            <person name="Varghese N."/>
            <person name="Submissions S."/>
        </authorList>
    </citation>
    <scope>NUCLEOTIDE SEQUENCE [LARGE SCALE GENOMIC DNA]</scope>
    <source>
        <strain evidence="4">CGMCC 1.11022</strain>
    </source>
</reference>
<dbReference type="Gene3D" id="3.90.230.10">
    <property type="entry name" value="Creatinase/methionine aminopeptidase superfamily"/>
    <property type="match status" value="1"/>
</dbReference>
<keyword evidence="4" id="KW-1185">Reference proteome</keyword>
<dbReference type="PANTHER" id="PTHR46112:SF2">
    <property type="entry name" value="XAA-PRO AMINOPEPTIDASE P-RELATED"/>
    <property type="match status" value="1"/>
</dbReference>
<keyword evidence="3" id="KW-0378">Hydrolase</keyword>
<feature type="domain" description="Creatinase N-terminal" evidence="2">
    <location>
        <begin position="15"/>
        <end position="160"/>
    </location>
</feature>
<dbReference type="Pfam" id="PF00557">
    <property type="entry name" value="Peptidase_M24"/>
    <property type="match status" value="1"/>
</dbReference>
<sequence>MDFEKPFQPAEYRRRIQDVKRRMEEAGFDLLICQDPANMCWLTGYDAWSFYTPQVVLLHLKSDTPIWIGRLVDVNGARATTDLPADNIINFSDDRLHHVELHPYDEVSEIIKSRGWGSDRIGVELDAHFYTARAHQHLVNGLPNAKFSDSRGLVNWARLVKSDAELVYMREAGRIVSHTMRQAINNLKPGVPEYEIVAQIYADQTRGVDGKYGDYTSLCPLIQVDEKTNAPHLTWSDKPLPKSGLVLLEIGAARRHYHAPLTRTVYMGKPPKEAQHLANAIIEGGDAVLEMAKPGVIVDELNTVWLSVLNRHGYVKKGRSGYSIGMNFPPDWGERTVSIRAGEKTVLQAGMCFHFQSGVRPPAFGAAISESFVVTEKGGERLADVARELIVVD</sequence>
<dbReference type="PANTHER" id="PTHR46112">
    <property type="entry name" value="AMINOPEPTIDASE"/>
    <property type="match status" value="1"/>
</dbReference>
<proteinExistence type="predicted"/>
<dbReference type="RefSeq" id="WP_091598598.1">
    <property type="nucleotide sequence ID" value="NZ_FNEE01000021.1"/>
</dbReference>
<dbReference type="InterPro" id="IPR000587">
    <property type="entry name" value="Creatinase_N"/>
</dbReference>
<evidence type="ECO:0000313" key="3">
    <source>
        <dbReference type="EMBL" id="SDK81727.1"/>
    </source>
</evidence>
<evidence type="ECO:0000259" key="2">
    <source>
        <dbReference type="Pfam" id="PF01321"/>
    </source>
</evidence>
<organism evidence="3 4">
    <name type="scientific">Mesorhizobium muleiense</name>
    <dbReference type="NCBI Taxonomy" id="1004279"/>
    <lineage>
        <taxon>Bacteria</taxon>
        <taxon>Pseudomonadati</taxon>
        <taxon>Pseudomonadota</taxon>
        <taxon>Alphaproteobacteria</taxon>
        <taxon>Hyphomicrobiales</taxon>
        <taxon>Phyllobacteriaceae</taxon>
        <taxon>Mesorhizobium</taxon>
    </lineage>
</organism>
<dbReference type="SUPFAM" id="SSF55920">
    <property type="entry name" value="Creatinase/aminopeptidase"/>
    <property type="match status" value="1"/>
</dbReference>
<protein>
    <submittedName>
        <fullName evidence="3">Ectoine hydrolase</fullName>
    </submittedName>
</protein>
<evidence type="ECO:0000259" key="1">
    <source>
        <dbReference type="Pfam" id="PF00557"/>
    </source>
</evidence>
<dbReference type="InterPro" id="IPR036005">
    <property type="entry name" value="Creatinase/aminopeptidase-like"/>
</dbReference>
<dbReference type="Proteomes" id="UP000198894">
    <property type="component" value="Unassembled WGS sequence"/>
</dbReference>
<dbReference type="GO" id="GO:0016787">
    <property type="term" value="F:hydrolase activity"/>
    <property type="evidence" value="ECO:0007669"/>
    <property type="project" value="UniProtKB-KW"/>
</dbReference>
<gene>
    <name evidence="3" type="ORF">SAMN05428953_12136</name>
</gene>
<evidence type="ECO:0000313" key="4">
    <source>
        <dbReference type="Proteomes" id="UP000198894"/>
    </source>
</evidence>
<dbReference type="AlphaFoldDB" id="A0A1G9EZW9"/>
<name>A0A1G9EZW9_9HYPH</name>
<dbReference type="EMBL" id="FNEE01000021">
    <property type="protein sequence ID" value="SDK81727.1"/>
    <property type="molecule type" value="Genomic_DNA"/>
</dbReference>